<name>Q2LW22_SYNAS</name>
<reference evidence="1 2" key="1">
    <citation type="journal article" date="2007" name="Proc. Natl. Acad. Sci. U.S.A.">
        <title>The genome of Syntrophus aciditrophicus: life at the thermodynamic limit of microbial growth.</title>
        <authorList>
            <person name="McInerney M.J."/>
            <person name="Rohlin L."/>
            <person name="Mouttaki H."/>
            <person name="Kim U."/>
            <person name="Krupp R.S."/>
            <person name="Rios-Hernandez L."/>
            <person name="Sieber J."/>
            <person name="Struchtemeyer C.G."/>
            <person name="Bhattacharyya A."/>
            <person name="Campbell J.W."/>
            <person name="Gunsalus R.P."/>
        </authorList>
    </citation>
    <scope>NUCLEOTIDE SEQUENCE [LARGE SCALE GENOMIC DNA]</scope>
    <source>
        <strain evidence="1 2">SB</strain>
    </source>
</reference>
<protein>
    <submittedName>
        <fullName evidence="1">Hypothetical cytosolic protein</fullName>
    </submittedName>
</protein>
<keyword evidence="2" id="KW-1185">Reference proteome</keyword>
<accession>Q2LW22</accession>
<dbReference type="EMBL" id="CP000252">
    <property type="protein sequence ID" value="ABC78283.1"/>
    <property type="molecule type" value="Genomic_DNA"/>
</dbReference>
<dbReference type="InParanoid" id="Q2LW22"/>
<dbReference type="KEGG" id="sat:SYN_03011"/>
<dbReference type="AlphaFoldDB" id="Q2LW22"/>
<evidence type="ECO:0000313" key="2">
    <source>
        <dbReference type="Proteomes" id="UP000001933"/>
    </source>
</evidence>
<organism evidence="1 2">
    <name type="scientific">Syntrophus aciditrophicus (strain SB)</name>
    <dbReference type="NCBI Taxonomy" id="56780"/>
    <lineage>
        <taxon>Bacteria</taxon>
        <taxon>Pseudomonadati</taxon>
        <taxon>Thermodesulfobacteriota</taxon>
        <taxon>Syntrophia</taxon>
        <taxon>Syntrophales</taxon>
        <taxon>Syntrophaceae</taxon>
        <taxon>Syntrophus</taxon>
    </lineage>
</organism>
<dbReference type="HOGENOM" id="CLU_2866176_0_0_7"/>
<sequence>MFISVDVYSAYFRVIVIFYIRRSETMSTVKSMHSMRLGVEIRPVIRALPVLIFRFWMMAIKKAP</sequence>
<gene>
    <name evidence="1" type="ORF">SYN_03011</name>
</gene>
<evidence type="ECO:0000313" key="1">
    <source>
        <dbReference type="EMBL" id="ABC78283.1"/>
    </source>
</evidence>
<dbReference type="Proteomes" id="UP000001933">
    <property type="component" value="Chromosome"/>
</dbReference>
<proteinExistence type="predicted"/>